<keyword evidence="10" id="KW-1185">Reference proteome</keyword>
<comment type="caution">
    <text evidence="9">The sequence shown here is derived from an EMBL/GenBank/DDBJ whole genome shotgun (WGS) entry which is preliminary data.</text>
</comment>
<evidence type="ECO:0000256" key="1">
    <source>
        <dbReference type="ARBA" id="ARBA00004651"/>
    </source>
</evidence>
<evidence type="ECO:0000313" key="9">
    <source>
        <dbReference type="EMBL" id="RUQ30293.1"/>
    </source>
</evidence>
<feature type="transmembrane region" description="Helical" evidence="7">
    <location>
        <begin position="102"/>
        <end position="124"/>
    </location>
</feature>
<keyword evidence="2 7" id="KW-0813">Transport</keyword>
<feature type="transmembrane region" description="Helical" evidence="7">
    <location>
        <begin position="21"/>
        <end position="38"/>
    </location>
</feature>
<dbReference type="PANTHER" id="PTHR30151:SF0">
    <property type="entry name" value="ABC TRANSPORTER PERMEASE PROTEIN MJ0413-RELATED"/>
    <property type="match status" value="1"/>
</dbReference>
<feature type="domain" description="ABC transmembrane type-1" evidence="8">
    <location>
        <begin position="64"/>
        <end position="244"/>
    </location>
</feature>
<dbReference type="AlphaFoldDB" id="A0A433HPS5"/>
<evidence type="ECO:0000256" key="3">
    <source>
        <dbReference type="ARBA" id="ARBA00022475"/>
    </source>
</evidence>
<dbReference type="Pfam" id="PF00528">
    <property type="entry name" value="BPD_transp_1"/>
    <property type="match status" value="1"/>
</dbReference>
<evidence type="ECO:0000256" key="5">
    <source>
        <dbReference type="ARBA" id="ARBA00022989"/>
    </source>
</evidence>
<dbReference type="GO" id="GO:0055085">
    <property type="term" value="P:transmembrane transport"/>
    <property type="evidence" value="ECO:0007669"/>
    <property type="project" value="InterPro"/>
</dbReference>
<evidence type="ECO:0000259" key="8">
    <source>
        <dbReference type="PROSITE" id="PS50928"/>
    </source>
</evidence>
<feature type="transmembrane region" description="Helical" evidence="7">
    <location>
        <begin position="68"/>
        <end position="95"/>
    </location>
</feature>
<feature type="transmembrane region" description="Helical" evidence="7">
    <location>
        <begin position="174"/>
        <end position="205"/>
    </location>
</feature>
<comment type="similarity">
    <text evidence="7">Belongs to the binding-protein-dependent transport system permease family.</text>
</comment>
<evidence type="ECO:0000256" key="6">
    <source>
        <dbReference type="ARBA" id="ARBA00023136"/>
    </source>
</evidence>
<dbReference type="Proteomes" id="UP000267430">
    <property type="component" value="Unassembled WGS sequence"/>
</dbReference>
<dbReference type="CDD" id="cd06261">
    <property type="entry name" value="TM_PBP2"/>
    <property type="match status" value="1"/>
</dbReference>
<keyword evidence="5 7" id="KW-1133">Transmembrane helix</keyword>
<keyword evidence="4 7" id="KW-0812">Transmembrane</keyword>
<dbReference type="PANTHER" id="PTHR30151">
    <property type="entry name" value="ALKANE SULFONATE ABC TRANSPORTER-RELATED, MEMBRANE SUBUNIT"/>
    <property type="match status" value="1"/>
</dbReference>
<evidence type="ECO:0000256" key="7">
    <source>
        <dbReference type="RuleBase" id="RU363032"/>
    </source>
</evidence>
<protein>
    <submittedName>
        <fullName evidence="9">ABC transporter permease subunit</fullName>
    </submittedName>
</protein>
<feature type="transmembrane region" description="Helical" evidence="7">
    <location>
        <begin position="225"/>
        <end position="247"/>
    </location>
</feature>
<gene>
    <name evidence="9" type="ORF">ELQ35_08115</name>
</gene>
<evidence type="ECO:0000256" key="4">
    <source>
        <dbReference type="ARBA" id="ARBA00022692"/>
    </source>
</evidence>
<dbReference type="GO" id="GO:0005886">
    <property type="term" value="C:plasma membrane"/>
    <property type="evidence" value="ECO:0007669"/>
    <property type="project" value="UniProtKB-SubCell"/>
</dbReference>
<evidence type="ECO:0000313" key="10">
    <source>
        <dbReference type="Proteomes" id="UP000267430"/>
    </source>
</evidence>
<dbReference type="Gene3D" id="1.10.3720.10">
    <property type="entry name" value="MetI-like"/>
    <property type="match status" value="1"/>
</dbReference>
<dbReference type="InterPro" id="IPR035906">
    <property type="entry name" value="MetI-like_sf"/>
</dbReference>
<feature type="transmembrane region" description="Helical" evidence="7">
    <location>
        <begin position="130"/>
        <end position="153"/>
    </location>
</feature>
<dbReference type="EMBL" id="RYZZ01000007">
    <property type="protein sequence ID" value="RUQ30293.1"/>
    <property type="molecule type" value="Genomic_DNA"/>
</dbReference>
<keyword evidence="3" id="KW-1003">Cell membrane</keyword>
<keyword evidence="6 7" id="KW-0472">Membrane</keyword>
<dbReference type="SUPFAM" id="SSF161098">
    <property type="entry name" value="MetI-like"/>
    <property type="match status" value="1"/>
</dbReference>
<evidence type="ECO:0000256" key="2">
    <source>
        <dbReference type="ARBA" id="ARBA00022448"/>
    </source>
</evidence>
<dbReference type="InterPro" id="IPR000515">
    <property type="entry name" value="MetI-like"/>
</dbReference>
<name>A0A433HPS5_9BACI</name>
<dbReference type="OrthoDB" id="9796361at2"/>
<organism evidence="9 10">
    <name type="scientific">Peribacillus cavernae</name>
    <dbReference type="NCBI Taxonomy" id="1674310"/>
    <lineage>
        <taxon>Bacteria</taxon>
        <taxon>Bacillati</taxon>
        <taxon>Bacillota</taxon>
        <taxon>Bacilli</taxon>
        <taxon>Bacillales</taxon>
        <taxon>Bacillaceae</taxon>
        <taxon>Peribacillus</taxon>
    </lineage>
</organism>
<comment type="subcellular location">
    <subcellularLocation>
        <location evidence="1 7">Cell membrane</location>
        <topology evidence="1 7">Multi-pass membrane protein</topology>
    </subcellularLocation>
</comment>
<accession>A0A433HPS5</accession>
<sequence length="263" mass="29997">MGEHIVKIKTSQQKWYAFGRYMVPVAIIILWEIIYLMLGEPAMASPWQSVVELKENANRWLGDMGNTVFTLLISFIIASISGVILGFFIGLSAFWTKTLSPLLLGLYSIPKVTLYPIFLLIFGLTLQGRVAFSVFHGIFPIMIICMEATRTVPDIYLKLAKSYRMSFMQKARQILIPAIMPQLVVGLRMSFSLCFLGLILAEMFASYEGLGHRLVHYMSLNQPSSILAIIIFIVFIAFFFTFLFLIWQEKNEQKIGKRQINLS</sequence>
<reference evidence="9 10" key="1">
    <citation type="submission" date="2018-12" db="EMBL/GenBank/DDBJ databases">
        <title>Bacillus chawlae sp. nov., Bacillus glennii sp. nov., and Bacillus saganii sp. nov. Isolated from the Vehicle Assembly Building at Kennedy Space Center where the Viking Spacecraft were Assembled.</title>
        <authorList>
            <person name="Seuylemezian A."/>
            <person name="Vaishampayan P."/>
        </authorList>
    </citation>
    <scope>NUCLEOTIDE SEQUENCE [LARGE SCALE GENOMIC DNA]</scope>
    <source>
        <strain evidence="9 10">L5</strain>
    </source>
</reference>
<dbReference type="PROSITE" id="PS50928">
    <property type="entry name" value="ABC_TM1"/>
    <property type="match status" value="1"/>
</dbReference>
<proteinExistence type="inferred from homology"/>